<organism evidence="2 3">
    <name type="scientific">Streptacidiphilus pinicola</name>
    <dbReference type="NCBI Taxonomy" id="2219663"/>
    <lineage>
        <taxon>Bacteria</taxon>
        <taxon>Bacillati</taxon>
        <taxon>Actinomycetota</taxon>
        <taxon>Actinomycetes</taxon>
        <taxon>Kitasatosporales</taxon>
        <taxon>Streptomycetaceae</taxon>
        <taxon>Streptacidiphilus</taxon>
    </lineage>
</organism>
<evidence type="ECO:0000313" key="2">
    <source>
        <dbReference type="EMBL" id="RAG80415.1"/>
    </source>
</evidence>
<keyword evidence="3" id="KW-1185">Reference proteome</keyword>
<protein>
    <recommendedName>
        <fullName evidence="1">DUF4140 domain-containing protein</fullName>
    </recommendedName>
</protein>
<comment type="caution">
    <text evidence="2">The sequence shown here is derived from an EMBL/GenBank/DDBJ whole genome shotgun (WGS) entry which is preliminary data.</text>
</comment>
<proteinExistence type="predicted"/>
<name>A0A2X0JU68_9ACTN</name>
<gene>
    <name evidence="2" type="ORF">DN069_38240</name>
</gene>
<reference evidence="2 3" key="1">
    <citation type="submission" date="2018-06" db="EMBL/GenBank/DDBJ databases">
        <title>Streptacidiphilus pinicola sp. nov., isolated from pine grove soil.</title>
        <authorList>
            <person name="Roh S.G."/>
            <person name="Park S."/>
            <person name="Kim M.-K."/>
            <person name="Yun B.-R."/>
            <person name="Park J."/>
            <person name="Kim M.J."/>
            <person name="Kim Y.S."/>
            <person name="Kim S.B."/>
        </authorList>
    </citation>
    <scope>NUCLEOTIDE SEQUENCE [LARGE SCALE GENOMIC DNA]</scope>
    <source>
        <strain evidence="2 3">MMS16-CNU450</strain>
    </source>
</reference>
<dbReference type="InterPro" id="IPR025554">
    <property type="entry name" value="DUF4140"/>
</dbReference>
<dbReference type="Proteomes" id="UP000248889">
    <property type="component" value="Unassembled WGS sequence"/>
</dbReference>
<evidence type="ECO:0000313" key="3">
    <source>
        <dbReference type="Proteomes" id="UP000248889"/>
    </source>
</evidence>
<feature type="non-terminal residue" evidence="2">
    <location>
        <position position="80"/>
    </location>
</feature>
<dbReference type="EMBL" id="QKYN01000236">
    <property type="protein sequence ID" value="RAG80415.1"/>
    <property type="molecule type" value="Genomic_DNA"/>
</dbReference>
<dbReference type="AlphaFoldDB" id="A0A2X0JU68"/>
<dbReference type="Pfam" id="PF13600">
    <property type="entry name" value="DUF4140"/>
    <property type="match status" value="1"/>
</dbReference>
<feature type="domain" description="DUF4140" evidence="1">
    <location>
        <begin position="4"/>
        <end position="78"/>
    </location>
</feature>
<sequence length="80" mass="8251">MDAVTVYASGALCQRRVVVDGAPDGVSRVRVGGLPLAADAGSLRARAVSPGVGVTDVRRELRAEPQAPERLAALKQDVDA</sequence>
<accession>A0A2X0JU68</accession>
<evidence type="ECO:0000259" key="1">
    <source>
        <dbReference type="Pfam" id="PF13600"/>
    </source>
</evidence>